<dbReference type="GO" id="GO:0000149">
    <property type="term" value="F:SNARE binding"/>
    <property type="evidence" value="ECO:0007669"/>
    <property type="project" value="TreeGrafter"/>
</dbReference>
<sequence>MAAAAAARNGSIQADNTIARISELLKQPDDLDKVDALIERFKREKATMDAQLNVAVQAQLEVIQSGLSAINQGQAEMTGVKQEMDRVDKICQGSQALVKNFEVINAISKCHINFVQTIEMVESLENLGKTLDELRQQLDEDRQDASSSNLLTMHFQLSKLLDFRDTAVRQSSSAKKDVQDTLRRYFKPLEDFSRQFEEHLFSLSAILLDTLRQGDPSLVVRIAKIVYVEDVSDVRSKILQDAQSSRKVGVNKNRVIAGDARAPRNYKQKFLESIHTAIKLDFEGCASTFPDPSELLENLEWIFQDLALVQQEVTVRTPKDWDIFNVFLGFYHQETYNVLNKVLALEPDGSTLLKLLEWVKLYGAMMKSDFRIDVKTLEPRLLDGKENDLVEDYLKIIVSKMEEWMLNLKQTEVKSFTERTEQPEMTPDGIYGMQGAVIMFQMVSQQIDVAADSGQGRVLASVVSECVRIMKDTQSNWIRVLQQETKLAQDAVNKAAAGKEADEVPPGLPDYIIALANDQIRSADYCEAISARIAPLVSTKYATNIAEGLSTATDGFLDVAKACLQALNRVIAQDVTSTFAKFFTKEWYGGSQMSLIVSTYREYIADCKDHLNEHLMELFLDELLDAFLISYMEALALNYKSTLKIPKVLEQMTQEIGLAFNLFVEHIDLQNLQVQFDVLELVIAFIQTDPETVQEDYAMLKSRCWDVPAWLIEGILERRDDINKKETRNLLDIIAKAEAQAARPEDATPTIMSRLRQRK</sequence>
<dbReference type="PANTHER" id="PTHR21292:SF1">
    <property type="entry name" value="EXOCYST COMPLEX COMPONENT 3"/>
    <property type="match status" value="1"/>
</dbReference>
<dbReference type="RefSeq" id="XP_040724519.1">
    <property type="nucleotide sequence ID" value="XM_040867856.1"/>
</dbReference>
<organism evidence="4 5">
    <name type="scientific">Protomyces lactucae-debilis</name>
    <dbReference type="NCBI Taxonomy" id="2754530"/>
    <lineage>
        <taxon>Eukaryota</taxon>
        <taxon>Fungi</taxon>
        <taxon>Dikarya</taxon>
        <taxon>Ascomycota</taxon>
        <taxon>Taphrinomycotina</taxon>
        <taxon>Taphrinomycetes</taxon>
        <taxon>Taphrinales</taxon>
        <taxon>Protomycetaceae</taxon>
        <taxon>Protomyces</taxon>
    </lineage>
</organism>
<dbReference type="FunFam" id="1.10.357.50:FF:000006">
    <property type="entry name" value="Exocyst complex component sec6"/>
    <property type="match status" value="1"/>
</dbReference>
<protein>
    <submittedName>
        <fullName evidence="4">Exocyst complex component Sec6-domain-containing protein</fullName>
    </submittedName>
</protein>
<dbReference type="AlphaFoldDB" id="A0A1Y2FBQ9"/>
<dbReference type="InterPro" id="IPR010326">
    <property type="entry name" value="EXOC3/Sec6"/>
</dbReference>
<name>A0A1Y2FBQ9_PROLT</name>
<dbReference type="GO" id="GO:0000145">
    <property type="term" value="C:exocyst"/>
    <property type="evidence" value="ECO:0007669"/>
    <property type="project" value="InterPro"/>
</dbReference>
<gene>
    <name evidence="4" type="ORF">BCR37DRAFT_348577</name>
</gene>
<dbReference type="InterPro" id="IPR042532">
    <property type="entry name" value="EXOC3/Sec6_C"/>
</dbReference>
<evidence type="ECO:0000313" key="4">
    <source>
        <dbReference type="EMBL" id="ORY80874.1"/>
    </source>
</evidence>
<keyword evidence="5" id="KW-1185">Reference proteome</keyword>
<comment type="similarity">
    <text evidence="1">Belongs to the SEC6 family.</text>
</comment>
<dbReference type="OrthoDB" id="190098at2759"/>
<evidence type="ECO:0000256" key="2">
    <source>
        <dbReference type="ARBA" id="ARBA00022448"/>
    </source>
</evidence>
<dbReference type="Proteomes" id="UP000193685">
    <property type="component" value="Unassembled WGS sequence"/>
</dbReference>
<reference evidence="4 5" key="1">
    <citation type="submission" date="2016-07" db="EMBL/GenBank/DDBJ databases">
        <title>Pervasive Adenine N6-methylation of Active Genes in Fungi.</title>
        <authorList>
            <consortium name="DOE Joint Genome Institute"/>
            <person name="Mondo S.J."/>
            <person name="Dannebaum R.O."/>
            <person name="Kuo R.C."/>
            <person name="Labutti K."/>
            <person name="Haridas S."/>
            <person name="Kuo A."/>
            <person name="Salamov A."/>
            <person name="Ahrendt S.R."/>
            <person name="Lipzen A."/>
            <person name="Sullivan W."/>
            <person name="Andreopoulos W.B."/>
            <person name="Clum A."/>
            <person name="Lindquist E."/>
            <person name="Daum C."/>
            <person name="Ramamoorthy G.K."/>
            <person name="Gryganskyi A."/>
            <person name="Culley D."/>
            <person name="Magnuson J.K."/>
            <person name="James T.Y."/>
            <person name="O'Malley M.A."/>
            <person name="Stajich J.E."/>
            <person name="Spatafora J.W."/>
            <person name="Visel A."/>
            <person name="Grigoriev I.V."/>
        </authorList>
    </citation>
    <scope>NUCLEOTIDE SEQUENCE [LARGE SCALE GENOMIC DNA]</scope>
    <source>
        <strain evidence="4 5">12-1054</strain>
    </source>
</reference>
<dbReference type="GO" id="GO:0051601">
    <property type="term" value="P:exocyst localization"/>
    <property type="evidence" value="ECO:0007669"/>
    <property type="project" value="TreeGrafter"/>
</dbReference>
<accession>A0A1Y2FBQ9</accession>
<dbReference type="STRING" id="56484.A0A1Y2FBQ9"/>
<dbReference type="Gene3D" id="1.10.357.50">
    <property type="match status" value="1"/>
</dbReference>
<dbReference type="GO" id="GO:0006887">
    <property type="term" value="P:exocytosis"/>
    <property type="evidence" value="ECO:0007669"/>
    <property type="project" value="UniProtKB-KW"/>
</dbReference>
<dbReference type="Pfam" id="PF06046">
    <property type="entry name" value="Sec6"/>
    <property type="match status" value="1"/>
</dbReference>
<dbReference type="Gene3D" id="1.10.357.70">
    <property type="entry name" value="Exocyst complex component Sec6, C-terminal domain"/>
    <property type="match status" value="1"/>
</dbReference>
<comment type="caution">
    <text evidence="4">The sequence shown here is derived from an EMBL/GenBank/DDBJ whole genome shotgun (WGS) entry which is preliminary data.</text>
</comment>
<dbReference type="OMA" id="MNIGPKT"/>
<dbReference type="GeneID" id="63784455"/>
<evidence type="ECO:0000256" key="3">
    <source>
        <dbReference type="ARBA" id="ARBA00022483"/>
    </source>
</evidence>
<proteinExistence type="inferred from homology"/>
<evidence type="ECO:0000256" key="1">
    <source>
        <dbReference type="ARBA" id="ARBA00009447"/>
    </source>
</evidence>
<keyword evidence="3" id="KW-0268">Exocytosis</keyword>
<keyword evidence="2" id="KW-0813">Transport</keyword>
<dbReference type="EMBL" id="MCFI01000012">
    <property type="protein sequence ID" value="ORY80874.1"/>
    <property type="molecule type" value="Genomic_DNA"/>
</dbReference>
<evidence type="ECO:0000313" key="5">
    <source>
        <dbReference type="Proteomes" id="UP000193685"/>
    </source>
</evidence>
<dbReference type="PANTHER" id="PTHR21292">
    <property type="entry name" value="EXOCYST COMPLEX COMPONENT SEC6-RELATED"/>
    <property type="match status" value="1"/>
</dbReference>